<comment type="caution">
    <text evidence="2">The sequence shown here is derived from an EMBL/GenBank/DDBJ whole genome shotgun (WGS) entry which is preliminary data.</text>
</comment>
<sequence>MNGPFMLNLTNTTNWLEFIHDRIGYFRKEREAEEQNQDAELDGSKEIVTPQLREEKKDYENYLSSYYNNGFGKMPKAKAVENNKYSAGYDFTAAKGDKLTPLARIWVDRDKKQRKQAKLTGASSATDSKEEQELESLCFLIREHFDFELKFHIICMLPTYTEVSNRRDYPHKKLFSTYFGGEESTVYSIRRDPLLVTYHKYRLISKSFNVRMQHYLMSSHNGCDELNMANMFMHLYNQRTNQMEIEGDFNSFMSKMAYLLCFIHTKKLYLAKKVLDFEHTSIYNEFPKVFNCLKSCWNELYRLKTDMDLGTFVLNGSIPYYRMNYYQSLIDSDSEDEEEDGKETNNKEASTTEQDTESDATSKKVEHDENLSQDALNDGSLSVNLREDVGVTSETLDLIDDESKMAVANKGLMQDDDITTEQDNGFFDAKDNATADNEEDEEVTEETLMNEIDTRATSNTLSTNISFNRLFLNSSQKQDLEYQRIQKQMAKKFNGLQVEDGEFKVDFENNDLKVVNPRELYNQFFHKAGDIPAVYRYETYSSLSTFYQTIAPIYSYETYLCALLRLKLRTILPALFNSDFYADNYQIFRSLTLVNLTYCNSFNNLLLHILLENGKEVPKDVTIKENATFTSTCGIQELSFVNFTFDQLLVIFSNDRSYYPSSSNYDSPTKDPCALKGLNIFAKMDEAKKNYIFSSLGNTVSRVNLYFYGDYIYTLSPETFLFSNFTPNVTDLRISAKTRENSTVGAQVNTVCNSCVGEFSAEYFQKRFKKIIMLAEGKPQKEVNWKAGNDVSYQQDEEGGLNNVLFNPKLPVVEEDAVPSSSPTLTLRIMLMCQMTKDLLNTFLEHSGLIFEKLPISNFLLTQSNGFPIAQKKAFIDTLLNDRKLPLNAIDTFSYDFTEEKRILEEYLVYLANSNDGRLLGLENISGDSTFTWLMTLMYYGWDFLKDNRVFEELMLGAQLSCGRLGNNSTEGESCAALTELFMAKMFYENMDKKSFIDFLLTKCKFNYSGDMEQLLEQVETECSQQDFQLLEKCETEDDQTKRNLQLFFTYITRPKKDVATFESQVLQLTPDKLFVLLITAVSDRDLKKFDTILTLGHSIKDFNQVFDKTTRMQITNRYSQNDSYALSLPSYKYTSSGVDKVDIVNSKALQLKFSRRKQALRMIYEQGLPLDHTFSIAELDNTIIDTEMDTLEVTLFHYLLVSASVPNSVVLTVLERLSPEQLLFQDTNGNNALHLSVMQLFTYQELYSIMLKKQPKLVNMMNNELNTPLHFACYQSVDTLFIVGKRLVQEYNGRTDVVNGLGLTPYEVAAASILRDVLSGGSGVSGWSHFDLSWLLPPKGQTKEEMFKQMLQRK</sequence>
<evidence type="ECO:0000313" key="2">
    <source>
        <dbReference type="EMBL" id="KAG2385714.1"/>
    </source>
</evidence>
<dbReference type="GeneID" id="68095984"/>
<feature type="compositionally biased region" description="Basic and acidic residues" evidence="1">
    <location>
        <begin position="360"/>
        <end position="370"/>
    </location>
</feature>
<evidence type="ECO:0000313" key="3">
    <source>
        <dbReference type="Proteomes" id="UP000816034"/>
    </source>
</evidence>
<dbReference type="Proteomes" id="UP000816034">
    <property type="component" value="Unassembled WGS sequence"/>
</dbReference>
<feature type="compositionally biased region" description="Acidic residues" evidence="1">
    <location>
        <begin position="332"/>
        <end position="341"/>
    </location>
</feature>
<protein>
    <submittedName>
        <fullName evidence="2">Uncharacterized protein</fullName>
    </submittedName>
</protein>
<proteinExistence type="predicted"/>
<name>A0AA88GTY3_NAELO</name>
<gene>
    <name evidence="2" type="ORF">C9374_003529</name>
</gene>
<keyword evidence="3" id="KW-1185">Reference proteome</keyword>
<dbReference type="Gene3D" id="1.25.40.20">
    <property type="entry name" value="Ankyrin repeat-containing domain"/>
    <property type="match status" value="1"/>
</dbReference>
<evidence type="ECO:0000256" key="1">
    <source>
        <dbReference type="SAM" id="MobiDB-lite"/>
    </source>
</evidence>
<reference evidence="2 3" key="1">
    <citation type="journal article" date="2018" name="BMC Genomics">
        <title>The genome of Naegleria lovaniensis, the basis for a comparative approach to unravel pathogenicity factors of the human pathogenic amoeba N. fowleri.</title>
        <authorList>
            <person name="Liechti N."/>
            <person name="Schurch N."/>
            <person name="Bruggmann R."/>
            <person name="Wittwer M."/>
        </authorList>
    </citation>
    <scope>NUCLEOTIDE SEQUENCE [LARGE SCALE GENOMIC DNA]</scope>
    <source>
        <strain evidence="2 3">ATCC 30569</strain>
    </source>
</reference>
<dbReference type="InterPro" id="IPR036770">
    <property type="entry name" value="Ankyrin_rpt-contain_sf"/>
</dbReference>
<accession>A0AA88GTY3</accession>
<dbReference type="EMBL" id="PYSW02000018">
    <property type="protein sequence ID" value="KAG2385714.1"/>
    <property type="molecule type" value="Genomic_DNA"/>
</dbReference>
<dbReference type="SUPFAM" id="SSF48403">
    <property type="entry name" value="Ankyrin repeat"/>
    <property type="match status" value="1"/>
</dbReference>
<organism evidence="2 3">
    <name type="scientific">Naegleria lovaniensis</name>
    <name type="common">Amoeba</name>
    <dbReference type="NCBI Taxonomy" id="51637"/>
    <lineage>
        <taxon>Eukaryota</taxon>
        <taxon>Discoba</taxon>
        <taxon>Heterolobosea</taxon>
        <taxon>Tetramitia</taxon>
        <taxon>Eutetramitia</taxon>
        <taxon>Vahlkampfiidae</taxon>
        <taxon>Naegleria</taxon>
    </lineage>
</organism>
<dbReference type="RefSeq" id="XP_044549707.1">
    <property type="nucleotide sequence ID" value="XM_044693067.1"/>
</dbReference>
<feature type="region of interest" description="Disordered" evidence="1">
    <location>
        <begin position="332"/>
        <end position="379"/>
    </location>
</feature>